<evidence type="ECO:0000259" key="1">
    <source>
        <dbReference type="Pfam" id="PF13550"/>
    </source>
</evidence>
<organism evidence="2 3">
    <name type="scientific">Pseudomonas phage PSV3</name>
    <dbReference type="NCBI Taxonomy" id="3003632"/>
    <lineage>
        <taxon>Viruses</taxon>
        <taxon>Duplodnaviria</taxon>
        <taxon>Heunggongvirae</taxon>
        <taxon>Uroviricota</taxon>
        <taxon>Caudoviricetes</taxon>
        <taxon>Jondennisvirinae</taxon>
        <taxon>Septimatrevirus</taxon>
    </lineage>
</organism>
<dbReference type="EMBL" id="OP712460">
    <property type="protein sequence ID" value="WBF76745.1"/>
    <property type="molecule type" value="Genomic_DNA"/>
</dbReference>
<proteinExistence type="predicted"/>
<evidence type="ECO:0000313" key="3">
    <source>
        <dbReference type="Proteomes" id="UP001212357"/>
    </source>
</evidence>
<name>A0AAE9VVY6_9CAUD</name>
<gene>
    <name evidence="2" type="ORF">PSV3_00043</name>
</gene>
<dbReference type="InterPro" id="IPR032876">
    <property type="entry name" value="J_dom"/>
</dbReference>
<dbReference type="Proteomes" id="UP001212357">
    <property type="component" value="Segment"/>
</dbReference>
<evidence type="ECO:0000313" key="2">
    <source>
        <dbReference type="EMBL" id="WBF76745.1"/>
    </source>
</evidence>
<protein>
    <recommendedName>
        <fullName evidence="1">Tip attachment protein J domain-containing protein</fullName>
    </recommendedName>
</protein>
<feature type="domain" description="Tip attachment protein J" evidence="1">
    <location>
        <begin position="10"/>
        <end position="175"/>
    </location>
</feature>
<keyword evidence="3" id="KW-1185">Reference proteome</keyword>
<accession>A0AAE9VVY6</accession>
<reference evidence="2" key="1">
    <citation type="submission" date="2022-10" db="EMBL/GenBank/DDBJ databases">
        <authorList>
            <person name="Li J.H."/>
            <person name="Ding Y.F."/>
            <person name="Wei Y.L."/>
        </authorList>
    </citation>
    <scope>NUCLEOTIDE SEQUENCE</scope>
</reference>
<sequence>MSLIVQSAITGKDLLEEVMRVADGVLYQDPATAKIVAKLVRQDYTVSELLVLDESSVKELRNFQKTTWENTFNQCRVTFKNRASSYDDSVAITQDFANINFQNRVKSTEVSTPGVTDATVASKIAARQLSILNVPLYKCDLTVNRKAQNLRPGSVFVLNWSPFGISNMVMRVTKIDFGELTSNQIKLSCVQDRFSSSSLTFAPPEGSGWTPISTEPTPVTTRLLFTPPAFLTGYDDSETPASFDSAGRLYLAAVAPGSTSISYDAMTAPDNFSSSPILSLESAPYNGGGVLLNAYASTVASETRNDTSGSLVVTGVSQASIEGLQQYTTLDQARDGSAFLLINNELFVYVGFVDNGGGQITFPNVYRGVLGPSARRFGLPAD</sequence>
<dbReference type="Pfam" id="PF13550">
    <property type="entry name" value="Phage-tail_3"/>
    <property type="match status" value="1"/>
</dbReference>